<evidence type="ECO:0000313" key="2">
    <source>
        <dbReference type="EMBL" id="QNQ09064.1"/>
    </source>
</evidence>
<dbReference type="Pfam" id="PF07486">
    <property type="entry name" value="Hydrolase_2"/>
    <property type="match status" value="1"/>
</dbReference>
<dbReference type="AlphaFoldDB" id="A0A7H0LHB1"/>
<dbReference type="InterPro" id="IPR042047">
    <property type="entry name" value="SleB_dom1"/>
</dbReference>
<dbReference type="RefSeq" id="WP_187761388.1">
    <property type="nucleotide sequence ID" value="NZ_CP061038.1"/>
</dbReference>
<sequence length="217" mass="23042">MSFFQRAATLAAMSLGIAGLIGVSTPGFAFELDRAINASTLIPVPLPTQIPAVVPQSAPQPSTPAIDTEEPAPVVTTDDVEYASLDAAVADQDAPASVDGDLRCMASAIYFESKSEPLTGQLAVAEVILNRTKSGRFPKSVCSVVTQRGQFSFVRGGHIPTIANNKQFRTAVAVAQVAMADHWDSPAANALYFHARRVAPGWRMSKVASIGNHVFYR</sequence>
<dbReference type="Gene3D" id="1.10.10.2520">
    <property type="entry name" value="Cell wall hydrolase SleB, domain 1"/>
    <property type="match status" value="1"/>
</dbReference>
<gene>
    <name evidence="2" type="ORF">H3Z74_20625</name>
</gene>
<keyword evidence="3" id="KW-1185">Reference proteome</keyword>
<proteinExistence type="predicted"/>
<feature type="domain" description="Cell wall hydrolase SleB" evidence="1">
    <location>
        <begin position="115"/>
        <end position="216"/>
    </location>
</feature>
<dbReference type="KEGG" id="spap:H3Z74_20625"/>
<keyword evidence="2" id="KW-0378">Hydrolase</keyword>
<name>A0A7H0LHB1_9SPHN</name>
<dbReference type="Proteomes" id="UP000516148">
    <property type="component" value="Chromosome"/>
</dbReference>
<evidence type="ECO:0000259" key="1">
    <source>
        <dbReference type="Pfam" id="PF07486"/>
    </source>
</evidence>
<evidence type="ECO:0000313" key="3">
    <source>
        <dbReference type="Proteomes" id="UP000516148"/>
    </source>
</evidence>
<reference evidence="2 3" key="1">
    <citation type="submission" date="2020-09" db="EMBL/GenBank/DDBJ databases">
        <title>Sphingomonas sp., a new species isolated from pork steak.</title>
        <authorList>
            <person name="Heidler von Heilborn D."/>
        </authorList>
    </citation>
    <scope>NUCLEOTIDE SEQUENCE [LARGE SCALE GENOMIC DNA]</scope>
    <source>
        <strain evidence="3">S8-3T</strain>
    </source>
</reference>
<dbReference type="EMBL" id="CP061038">
    <property type="protein sequence ID" value="QNQ09064.1"/>
    <property type="molecule type" value="Genomic_DNA"/>
</dbReference>
<protein>
    <submittedName>
        <fullName evidence="2">Cell wall hydrolase</fullName>
    </submittedName>
</protein>
<accession>A0A7H0LHB1</accession>
<dbReference type="InterPro" id="IPR011105">
    <property type="entry name" value="Cell_wall_hydrolase_SleB"/>
</dbReference>
<dbReference type="GO" id="GO:0016787">
    <property type="term" value="F:hydrolase activity"/>
    <property type="evidence" value="ECO:0007669"/>
    <property type="project" value="UniProtKB-KW"/>
</dbReference>
<organism evidence="2 3">
    <name type="scientific">Sphingomonas alpina</name>
    <dbReference type="NCBI Taxonomy" id="653931"/>
    <lineage>
        <taxon>Bacteria</taxon>
        <taxon>Pseudomonadati</taxon>
        <taxon>Pseudomonadota</taxon>
        <taxon>Alphaproteobacteria</taxon>
        <taxon>Sphingomonadales</taxon>
        <taxon>Sphingomonadaceae</taxon>
        <taxon>Sphingomonas</taxon>
    </lineage>
</organism>